<evidence type="ECO:0000256" key="1">
    <source>
        <dbReference type="ARBA" id="ARBA00022676"/>
    </source>
</evidence>
<keyword evidence="2" id="KW-0808">Transferase</keyword>
<keyword evidence="7" id="KW-1185">Reference proteome</keyword>
<comment type="caution">
    <text evidence="6">The sequence shown here is derived from an EMBL/GenBank/DDBJ whole genome shotgun (WGS) entry which is preliminary data.</text>
</comment>
<evidence type="ECO:0000256" key="2">
    <source>
        <dbReference type="ARBA" id="ARBA00022679"/>
    </source>
</evidence>
<dbReference type="Proteomes" id="UP000248090">
    <property type="component" value="Unassembled WGS sequence"/>
</dbReference>
<evidence type="ECO:0000256" key="3">
    <source>
        <dbReference type="ARBA" id="ARBA00043995"/>
    </source>
</evidence>
<comment type="catalytic activity">
    <reaction evidence="5">
        <text>an L-alpha-D-Hep-(1-&gt;5)-[alpha-Kdo-(2-&gt;4)]-alpha-Kdo-(2-&gt;6)-lipid A + ADP-L-glycero-beta-D-manno-heptose = an L-alpha-D-Hep-(1-&gt;3)-L-alpha-D-Hep-(1-&gt;5)-[alpha-Kdo-(2-&gt;4)]-alpha-Kdo-(2-&gt;6)-lipid A + ADP + H(+)</text>
        <dbReference type="Rhea" id="RHEA:74071"/>
        <dbReference type="ChEBI" id="CHEBI:15378"/>
        <dbReference type="ChEBI" id="CHEBI:61506"/>
        <dbReference type="ChEBI" id="CHEBI:193068"/>
        <dbReference type="ChEBI" id="CHEBI:193069"/>
        <dbReference type="ChEBI" id="CHEBI:456216"/>
        <dbReference type="EC" id="2.4.99.24"/>
    </reaction>
</comment>
<keyword evidence="1" id="KW-0328">Glycosyltransferase</keyword>
<dbReference type="CDD" id="cd03789">
    <property type="entry name" value="GT9_LPS_heptosyltransferase"/>
    <property type="match status" value="1"/>
</dbReference>
<organism evidence="6 7">
    <name type="scientific">Pokkaliibacter plantistimulans</name>
    <dbReference type="NCBI Taxonomy" id="1635171"/>
    <lineage>
        <taxon>Bacteria</taxon>
        <taxon>Pseudomonadati</taxon>
        <taxon>Pseudomonadota</taxon>
        <taxon>Gammaproteobacteria</taxon>
        <taxon>Oceanospirillales</taxon>
        <taxon>Balneatrichaceae</taxon>
        <taxon>Pokkaliibacter</taxon>
    </lineage>
</organism>
<dbReference type="InterPro" id="IPR002201">
    <property type="entry name" value="Glyco_trans_9"/>
</dbReference>
<dbReference type="Gene3D" id="3.40.50.2000">
    <property type="entry name" value="Glycogen Phosphorylase B"/>
    <property type="match status" value="2"/>
</dbReference>
<proteinExistence type="inferred from homology"/>
<dbReference type="RefSeq" id="WP_110185628.1">
    <property type="nucleotide sequence ID" value="NZ_CP177354.1"/>
</dbReference>
<dbReference type="Pfam" id="PF01075">
    <property type="entry name" value="Glyco_transf_9"/>
    <property type="match status" value="1"/>
</dbReference>
<dbReference type="EC" id="2.4.99.24" evidence="4"/>
<evidence type="ECO:0000256" key="4">
    <source>
        <dbReference type="ARBA" id="ARBA00044042"/>
    </source>
</evidence>
<dbReference type="InterPro" id="IPR011910">
    <property type="entry name" value="RfaF"/>
</dbReference>
<dbReference type="SUPFAM" id="SSF53756">
    <property type="entry name" value="UDP-Glycosyltransferase/glycogen phosphorylase"/>
    <property type="match status" value="1"/>
</dbReference>
<dbReference type="PANTHER" id="PTHR30160:SF7">
    <property type="entry name" value="ADP-HEPTOSE--LPS HEPTOSYLTRANSFERASE 2"/>
    <property type="match status" value="1"/>
</dbReference>
<dbReference type="PANTHER" id="PTHR30160">
    <property type="entry name" value="TETRAACYLDISACCHARIDE 4'-KINASE-RELATED"/>
    <property type="match status" value="1"/>
</dbReference>
<comment type="similarity">
    <text evidence="3">Belongs to the glycosyltransferase 9 family.</text>
</comment>
<evidence type="ECO:0000313" key="6">
    <source>
        <dbReference type="EMBL" id="PXF33115.1"/>
    </source>
</evidence>
<sequence>MKILIVGPSWVGDMVMAQTLFKLLKQRDPQAEIDVLAPIWSLPLMARMAEVRHAIAMPLGHGKLDIGVRRALGKQLAISGYDQAIVLPNSLKSALVPWFASIPRRTGWRGEMRYLLLNDIRVLDKAAFPRMIERFAALAGPAVSHASELPELPWPELQPDLNNQHLQMQRLGLTLDRPVLALCPGAEFGEAKRWPESHYAEVAAHYLQQGWQVWLFGSAKDQHGAAEIIRLQAADQQARCFNLAGQTELADAVDLLALAHAVVSNDSGLMHVAAALQRPLVAVYGSTSPTFTPPLGQQVNIARTGIDCSPCFQRSCPYGHYKCLKELPPQQVLTALAQVGARP</sequence>
<gene>
    <name evidence="6" type="ORF">WH50_00960</name>
</gene>
<protein>
    <recommendedName>
        <fullName evidence="4">lipopolysaccharide heptosyltransferase II</fullName>
        <ecNumber evidence="4">2.4.99.24</ecNumber>
    </recommendedName>
</protein>
<dbReference type="InterPro" id="IPR051199">
    <property type="entry name" value="LPS_LOS_Heptosyltrfase"/>
</dbReference>
<dbReference type="EMBL" id="LAPT01000002">
    <property type="protein sequence ID" value="PXF33115.1"/>
    <property type="molecule type" value="Genomic_DNA"/>
</dbReference>
<name>A0ABX5M2I4_9GAMM</name>
<evidence type="ECO:0000256" key="5">
    <source>
        <dbReference type="ARBA" id="ARBA00047503"/>
    </source>
</evidence>
<reference evidence="6 7" key="1">
    <citation type="submission" date="2015-03" db="EMBL/GenBank/DDBJ databases">
        <authorList>
            <person name="Krishnan R."/>
            <person name="Midha S."/>
            <person name="Patil P.B."/>
            <person name="Rameshkumar N."/>
        </authorList>
    </citation>
    <scope>NUCLEOTIDE SEQUENCE [LARGE SCALE GENOMIC DNA]</scope>
    <source>
        <strain evidence="6 7">L1E11</strain>
    </source>
</reference>
<evidence type="ECO:0000313" key="7">
    <source>
        <dbReference type="Proteomes" id="UP000248090"/>
    </source>
</evidence>
<accession>A0ABX5M2I4</accession>
<dbReference type="NCBIfam" id="TIGR02195">
    <property type="entry name" value="heptsyl_trn_II"/>
    <property type="match status" value="1"/>
</dbReference>